<keyword evidence="2" id="KW-1185">Reference proteome</keyword>
<dbReference type="RefSeq" id="WP_094784342.1">
    <property type="nucleotide sequence ID" value="NZ_BEDT01000002.1"/>
</dbReference>
<proteinExistence type="predicted"/>
<name>A0A224X3H0_9LACT</name>
<sequence length="113" mass="13110">MNDIQLTKDSKELLAIIYKEYLDRINNGIDKRTAKTISGGSDELSRLAPTWLYADLKETMYELQRKGFLKCQNASNKIYRAWITDELIIYMETVIPRTAKKILSAMDILSFLK</sequence>
<dbReference type="EMBL" id="BEDT01000002">
    <property type="protein sequence ID" value="GAX47276.1"/>
    <property type="molecule type" value="Genomic_DNA"/>
</dbReference>
<organism evidence="1 2">
    <name type="scientific">Pseudolactococcus reticulitermitis</name>
    <dbReference type="NCBI Taxonomy" id="2025039"/>
    <lineage>
        <taxon>Bacteria</taxon>
        <taxon>Bacillati</taxon>
        <taxon>Bacillota</taxon>
        <taxon>Bacilli</taxon>
        <taxon>Lactobacillales</taxon>
        <taxon>Streptococcaceae</taxon>
        <taxon>Pseudolactococcus</taxon>
    </lineage>
</organism>
<dbReference type="Proteomes" id="UP000218689">
    <property type="component" value="Unassembled WGS sequence"/>
</dbReference>
<reference evidence="2" key="1">
    <citation type="submission" date="2017-08" db="EMBL/GenBank/DDBJ databases">
        <title>Draft genome sequence of Lactococcus sp. strain Rs-Y01, isolated from the gut of the lower termite Reticulitermes speratus.</title>
        <authorList>
            <person name="Ohkuma M."/>
            <person name="Yuki M."/>
        </authorList>
    </citation>
    <scope>NUCLEOTIDE SEQUENCE [LARGE SCALE GENOMIC DNA]</scope>
    <source>
        <strain evidence="2">Rs-Y01</strain>
    </source>
</reference>
<evidence type="ECO:0000313" key="1">
    <source>
        <dbReference type="EMBL" id="GAX47276.1"/>
    </source>
</evidence>
<comment type="caution">
    <text evidence="1">The sequence shown here is derived from an EMBL/GenBank/DDBJ whole genome shotgun (WGS) entry which is preliminary data.</text>
</comment>
<accession>A0A224X3H0</accession>
<protein>
    <submittedName>
        <fullName evidence="1">Uncharacterized protein</fullName>
    </submittedName>
</protein>
<gene>
    <name evidence="1" type="ORF">RsY01_875</name>
</gene>
<dbReference type="AlphaFoldDB" id="A0A224X3H0"/>
<dbReference type="OrthoDB" id="2339754at2"/>
<evidence type="ECO:0000313" key="2">
    <source>
        <dbReference type="Proteomes" id="UP000218689"/>
    </source>
</evidence>